<dbReference type="Proteomes" id="UP001431131">
    <property type="component" value="Unassembled WGS sequence"/>
</dbReference>
<accession>A0AAW5E808</accession>
<protein>
    <submittedName>
        <fullName evidence="1">Uncharacterized protein</fullName>
    </submittedName>
</protein>
<comment type="caution">
    <text evidence="1">The sequence shown here is derived from an EMBL/GenBank/DDBJ whole genome shotgun (WGS) entry which is preliminary data.</text>
</comment>
<proteinExistence type="predicted"/>
<evidence type="ECO:0000313" key="2">
    <source>
        <dbReference type="Proteomes" id="UP001431131"/>
    </source>
</evidence>
<evidence type="ECO:0000313" key="1">
    <source>
        <dbReference type="EMBL" id="MCH1627380.1"/>
    </source>
</evidence>
<name>A0AAW5E808_9BACI</name>
<reference evidence="1" key="1">
    <citation type="submission" date="2022-02" db="EMBL/GenBank/DDBJ databases">
        <title>Fredinandcohnia quinoae sp. nov. isolated from Chenopodium quinoa seeds.</title>
        <authorList>
            <person name="Saati-Santamaria Z."/>
            <person name="Flores-Felix J.D."/>
            <person name="Igual J.M."/>
            <person name="Velazquez E."/>
            <person name="Garcia-Fraile P."/>
            <person name="Martinez-Molina E."/>
        </authorList>
    </citation>
    <scope>NUCLEOTIDE SEQUENCE</scope>
    <source>
        <strain evidence="1">SECRCQ15</strain>
    </source>
</reference>
<dbReference type="AlphaFoldDB" id="A0AAW5E808"/>
<keyword evidence="2" id="KW-1185">Reference proteome</keyword>
<dbReference type="EMBL" id="JAKTTI010000040">
    <property type="protein sequence ID" value="MCH1627380.1"/>
    <property type="molecule type" value="Genomic_DNA"/>
</dbReference>
<organism evidence="1 2">
    <name type="scientific">Fredinandcohnia quinoae</name>
    <dbReference type="NCBI Taxonomy" id="2918902"/>
    <lineage>
        <taxon>Bacteria</taxon>
        <taxon>Bacillati</taxon>
        <taxon>Bacillota</taxon>
        <taxon>Bacilli</taxon>
        <taxon>Bacillales</taxon>
        <taxon>Bacillaceae</taxon>
        <taxon>Fredinandcohnia</taxon>
    </lineage>
</organism>
<gene>
    <name evidence="1" type="ORF">MJG50_18755</name>
</gene>
<sequence length="98" mass="11277">MVKSKKKSIITGLLILFMILAIVTNPTKQEYLQFSEEQAGIPTPSSVEIEKINFGLFSTYAPKVLKDEYGIVHIGFMGKFFQVSNGQYDYPWWLDFFN</sequence>